<reference evidence="2 3" key="1">
    <citation type="submission" date="2020-10" db="EMBL/GenBank/DDBJ databases">
        <title>Connecting structure to function with the recovery of over 1000 high-quality activated sludge metagenome-assembled genomes encoding full-length rRNA genes using long-read sequencing.</title>
        <authorList>
            <person name="Singleton C.M."/>
            <person name="Petriglieri F."/>
            <person name="Kristensen J.M."/>
            <person name="Kirkegaard R.H."/>
            <person name="Michaelsen T.Y."/>
            <person name="Andersen M.H."/>
            <person name="Karst S.M."/>
            <person name="Dueholm M.S."/>
            <person name="Nielsen P.H."/>
            <person name="Albertsen M."/>
        </authorList>
    </citation>
    <scope>NUCLEOTIDE SEQUENCE [LARGE SCALE GENOMIC DNA]</scope>
    <source>
        <strain evidence="2">Fred_18-Q3-R57-64_BAT3C.720</strain>
    </source>
</reference>
<comment type="caution">
    <text evidence="2">The sequence shown here is derived from an EMBL/GenBank/DDBJ whole genome shotgun (WGS) entry which is preliminary data.</text>
</comment>
<accession>A0A935T450</accession>
<feature type="domain" description="GmrSD restriction endonucleases N-terminal" evidence="1">
    <location>
        <begin position="2"/>
        <end position="125"/>
    </location>
</feature>
<dbReference type="Proteomes" id="UP000706151">
    <property type="component" value="Unassembled WGS sequence"/>
</dbReference>
<dbReference type="PANTHER" id="PTHR35149">
    <property type="entry name" value="SLL5132 PROTEIN"/>
    <property type="match status" value="1"/>
</dbReference>
<organism evidence="2 3">
    <name type="scientific">Candidatus Accumulibacter affinis</name>
    <dbReference type="NCBI Taxonomy" id="2954384"/>
    <lineage>
        <taxon>Bacteria</taxon>
        <taxon>Pseudomonadati</taxon>
        <taxon>Pseudomonadota</taxon>
        <taxon>Betaproteobacteria</taxon>
        <taxon>Candidatus Accumulibacter</taxon>
    </lineage>
</organism>
<evidence type="ECO:0000313" key="2">
    <source>
        <dbReference type="EMBL" id="MBK7952628.1"/>
    </source>
</evidence>
<dbReference type="EMBL" id="JADJOT010000001">
    <property type="protein sequence ID" value="MBK7952628.1"/>
    <property type="molecule type" value="Genomic_DNA"/>
</dbReference>
<protein>
    <submittedName>
        <fullName evidence="2">DUF262 domain-containing protein</fullName>
    </submittedName>
</protein>
<dbReference type="InterPro" id="IPR004919">
    <property type="entry name" value="GmrSD_N"/>
</dbReference>
<dbReference type="Pfam" id="PF03235">
    <property type="entry name" value="GmrSD_N"/>
    <property type="match status" value="1"/>
</dbReference>
<name>A0A935T450_9PROT</name>
<dbReference type="AlphaFoldDB" id="A0A935T450"/>
<sequence length="170" mass="19389">MWGKDEISELIDDVNYAAKHSPDGNHFLGSMVLRKAVRTEDGVSFDEYELLDGQQRLTKLMLLLACVRDRVSDYDLKSACREMLFQKESRWKSIPGRNRIVYDIRDNVSDFIEKHVNSDDGSKSTDLVTIAGGKNLSLANMAAGMRTICSCFDDSERFSDTASFYRFVFF</sequence>
<evidence type="ECO:0000259" key="1">
    <source>
        <dbReference type="Pfam" id="PF03235"/>
    </source>
</evidence>
<proteinExistence type="predicted"/>
<dbReference type="PANTHER" id="PTHR35149:SF2">
    <property type="entry name" value="DUF262 DOMAIN-CONTAINING PROTEIN"/>
    <property type="match status" value="1"/>
</dbReference>
<evidence type="ECO:0000313" key="3">
    <source>
        <dbReference type="Proteomes" id="UP000706151"/>
    </source>
</evidence>
<gene>
    <name evidence="2" type="ORF">IPK02_00910</name>
</gene>